<dbReference type="Gene3D" id="3.30.420.10">
    <property type="entry name" value="Ribonuclease H-like superfamily/Ribonuclease H"/>
    <property type="match status" value="1"/>
</dbReference>
<dbReference type="OMA" id="NSHEYRE"/>
<accession>E2C0Z5</accession>
<gene>
    <name evidence="1" type="ORF">EAI_13700</name>
</gene>
<dbReference type="PANTHER" id="PTHR47326:SF1">
    <property type="entry name" value="HTH PSQ-TYPE DOMAIN-CONTAINING PROTEIN"/>
    <property type="match status" value="1"/>
</dbReference>
<dbReference type="InParanoid" id="E2C0Z5"/>
<reference evidence="1 2" key="1">
    <citation type="journal article" date="2010" name="Science">
        <title>Genomic comparison of the ants Camponotus floridanus and Harpegnathos saltator.</title>
        <authorList>
            <person name="Bonasio R."/>
            <person name="Zhang G."/>
            <person name="Ye C."/>
            <person name="Mutti N.S."/>
            <person name="Fang X."/>
            <person name="Qin N."/>
            <person name="Donahue G."/>
            <person name="Yang P."/>
            <person name="Li Q."/>
            <person name="Li C."/>
            <person name="Zhang P."/>
            <person name="Huang Z."/>
            <person name="Berger S.L."/>
            <person name="Reinberg D."/>
            <person name="Wang J."/>
            <person name="Liebig J."/>
        </authorList>
    </citation>
    <scope>NUCLEOTIDE SEQUENCE [LARGE SCALE GENOMIC DNA]</scope>
    <source>
        <strain evidence="1 2">R22 G/1</strain>
    </source>
</reference>
<proteinExistence type="predicted"/>
<keyword evidence="2" id="KW-1185">Reference proteome</keyword>
<dbReference type="OrthoDB" id="7699088at2759"/>
<dbReference type="InterPro" id="IPR036397">
    <property type="entry name" value="RNaseH_sf"/>
</dbReference>
<dbReference type="PANTHER" id="PTHR47326">
    <property type="entry name" value="TRANSPOSABLE ELEMENT TC3 TRANSPOSASE-LIKE PROTEIN"/>
    <property type="match status" value="1"/>
</dbReference>
<protein>
    <submittedName>
        <fullName evidence="1">Transposable element Tc3 transposase</fullName>
    </submittedName>
</protein>
<evidence type="ECO:0000313" key="1">
    <source>
        <dbReference type="EMBL" id="EFN78431.1"/>
    </source>
</evidence>
<dbReference type="Proteomes" id="UP000008237">
    <property type="component" value="Unassembled WGS sequence"/>
</dbReference>
<name>E2C0Z5_HARSA</name>
<evidence type="ECO:0000313" key="2">
    <source>
        <dbReference type="Proteomes" id="UP000008237"/>
    </source>
</evidence>
<feature type="non-terminal residue" evidence="1">
    <location>
        <position position="1"/>
    </location>
</feature>
<dbReference type="AlphaFoldDB" id="E2C0Z5"/>
<feature type="non-terminal residue" evidence="1">
    <location>
        <position position="170"/>
    </location>
</feature>
<sequence length="170" mass="19854">FLNKIIFSDEAHFHLDGLVNRQNCRTWGPENPRVIVEKQMHPQRVTVWCGFWAGGIIGPFFFENAADQAITVNDARYCQMINQFFVPKLQDMDVDDMWFQQDGATCHTARETIQLLHESFPGRVISRFSDQIWPPRSRDLTPLDFFLWGFLKSKVYANKPTTTQVLKEEI</sequence>
<dbReference type="EMBL" id="GL451850">
    <property type="protein sequence ID" value="EFN78431.1"/>
    <property type="molecule type" value="Genomic_DNA"/>
</dbReference>
<dbReference type="GO" id="GO:0003676">
    <property type="term" value="F:nucleic acid binding"/>
    <property type="evidence" value="ECO:0007669"/>
    <property type="project" value="InterPro"/>
</dbReference>
<organism evidence="2">
    <name type="scientific">Harpegnathos saltator</name>
    <name type="common">Jerdon's jumping ant</name>
    <dbReference type="NCBI Taxonomy" id="610380"/>
    <lineage>
        <taxon>Eukaryota</taxon>
        <taxon>Metazoa</taxon>
        <taxon>Ecdysozoa</taxon>
        <taxon>Arthropoda</taxon>
        <taxon>Hexapoda</taxon>
        <taxon>Insecta</taxon>
        <taxon>Pterygota</taxon>
        <taxon>Neoptera</taxon>
        <taxon>Endopterygota</taxon>
        <taxon>Hymenoptera</taxon>
        <taxon>Apocrita</taxon>
        <taxon>Aculeata</taxon>
        <taxon>Formicoidea</taxon>
        <taxon>Formicidae</taxon>
        <taxon>Ponerinae</taxon>
        <taxon>Ponerini</taxon>
        <taxon>Harpegnathos</taxon>
    </lineage>
</organism>